<dbReference type="WBParaSite" id="nRc.2.0.1.t11851-RA">
    <property type="protein sequence ID" value="nRc.2.0.1.t11851-RA"/>
    <property type="gene ID" value="nRc.2.0.1.g11851"/>
</dbReference>
<evidence type="ECO:0000313" key="2">
    <source>
        <dbReference type="WBParaSite" id="nRc.2.0.1.t11851-RA"/>
    </source>
</evidence>
<evidence type="ECO:0000313" key="1">
    <source>
        <dbReference type="Proteomes" id="UP000887565"/>
    </source>
</evidence>
<sequence>MAHVEILHKFPAQCVRGDRRSGASLSPRCASVGVRLVAVREVAHDFQANRRHSFRVQLCKNLNSLNIPVFSPSEA</sequence>
<keyword evidence="1" id="KW-1185">Reference proteome</keyword>
<dbReference type="AlphaFoldDB" id="A0A915IF52"/>
<organism evidence="1 2">
    <name type="scientific">Romanomermis culicivorax</name>
    <name type="common">Nematode worm</name>
    <dbReference type="NCBI Taxonomy" id="13658"/>
    <lineage>
        <taxon>Eukaryota</taxon>
        <taxon>Metazoa</taxon>
        <taxon>Ecdysozoa</taxon>
        <taxon>Nematoda</taxon>
        <taxon>Enoplea</taxon>
        <taxon>Dorylaimia</taxon>
        <taxon>Mermithida</taxon>
        <taxon>Mermithoidea</taxon>
        <taxon>Mermithidae</taxon>
        <taxon>Romanomermis</taxon>
    </lineage>
</organism>
<reference evidence="2" key="1">
    <citation type="submission" date="2022-11" db="UniProtKB">
        <authorList>
            <consortium name="WormBaseParasite"/>
        </authorList>
    </citation>
    <scope>IDENTIFICATION</scope>
</reference>
<dbReference type="Proteomes" id="UP000887565">
    <property type="component" value="Unplaced"/>
</dbReference>
<protein>
    <submittedName>
        <fullName evidence="2">Uncharacterized protein</fullName>
    </submittedName>
</protein>
<name>A0A915IF52_ROMCU</name>
<accession>A0A915IF52</accession>
<proteinExistence type="predicted"/>